<evidence type="ECO:0000256" key="1">
    <source>
        <dbReference type="SAM" id="MobiDB-lite"/>
    </source>
</evidence>
<feature type="compositionally biased region" description="Polar residues" evidence="1">
    <location>
        <begin position="92"/>
        <end position="107"/>
    </location>
</feature>
<comment type="caution">
    <text evidence="3">The sequence shown here is derived from an EMBL/GenBank/DDBJ whole genome shotgun (WGS) entry which is preliminary data.</text>
</comment>
<feature type="region of interest" description="Disordered" evidence="1">
    <location>
        <begin position="86"/>
        <end position="110"/>
    </location>
</feature>
<organism evidence="3 4">
    <name type="scientific">Smittium culicis</name>
    <dbReference type="NCBI Taxonomy" id="133412"/>
    <lineage>
        <taxon>Eukaryota</taxon>
        <taxon>Fungi</taxon>
        <taxon>Fungi incertae sedis</taxon>
        <taxon>Zoopagomycota</taxon>
        <taxon>Kickxellomycotina</taxon>
        <taxon>Harpellomycetes</taxon>
        <taxon>Harpellales</taxon>
        <taxon>Legeriomycetaceae</taxon>
        <taxon>Smittium</taxon>
    </lineage>
</organism>
<dbReference type="Proteomes" id="UP000187283">
    <property type="component" value="Unassembled WGS sequence"/>
</dbReference>
<evidence type="ECO:0000256" key="2">
    <source>
        <dbReference type="SAM" id="SignalP"/>
    </source>
</evidence>
<evidence type="ECO:0000313" key="4">
    <source>
        <dbReference type="Proteomes" id="UP000187283"/>
    </source>
</evidence>
<feature type="compositionally biased region" description="Polar residues" evidence="1">
    <location>
        <begin position="147"/>
        <end position="170"/>
    </location>
</feature>
<dbReference type="EMBL" id="LSSN01002330">
    <property type="protein sequence ID" value="OMJ16458.1"/>
    <property type="molecule type" value="Genomic_DNA"/>
</dbReference>
<accession>A0A1R1XPB8</accession>
<gene>
    <name evidence="3" type="ORF">AYI70_g6584</name>
</gene>
<name>A0A1R1XPB8_9FUNG</name>
<protein>
    <submittedName>
        <fullName evidence="3">Uncharacterized protein</fullName>
    </submittedName>
</protein>
<proteinExistence type="predicted"/>
<feature type="chain" id="PRO_5013091085" evidence="2">
    <location>
        <begin position="25"/>
        <end position="170"/>
    </location>
</feature>
<reference evidence="3 4" key="1">
    <citation type="submission" date="2017-01" db="EMBL/GenBank/DDBJ databases">
        <authorList>
            <person name="Mah S.A."/>
            <person name="Swanson W.J."/>
            <person name="Moy G.W."/>
            <person name="Vacquier V.D."/>
        </authorList>
    </citation>
    <scope>NUCLEOTIDE SEQUENCE [LARGE SCALE GENOMIC DNA]</scope>
    <source>
        <strain evidence="3 4">GSMNP</strain>
    </source>
</reference>
<feature type="signal peptide" evidence="2">
    <location>
        <begin position="1"/>
        <end position="24"/>
    </location>
</feature>
<evidence type="ECO:0000313" key="3">
    <source>
        <dbReference type="EMBL" id="OMJ16458.1"/>
    </source>
</evidence>
<feature type="region of interest" description="Disordered" evidence="1">
    <location>
        <begin position="141"/>
        <end position="170"/>
    </location>
</feature>
<sequence length="170" mass="16958">MVSIISQSIKSIVTILLLTNSVHCQTGNGDASDNERQAPAGGSGMGPVIGLQADAIESIQGLVSKASAENSAFPAQVSSIVSSAASPIGIGQNNNQENSSRQPTNVGSGDMIASAPVLELSSAVESIKSVISSSLVSSLDNNLSSKTASQENEPQPSTSAAESGDSSALG</sequence>
<keyword evidence="4" id="KW-1185">Reference proteome</keyword>
<feature type="region of interest" description="Disordered" evidence="1">
    <location>
        <begin position="26"/>
        <end position="45"/>
    </location>
</feature>
<keyword evidence="2" id="KW-0732">Signal</keyword>
<dbReference type="AlphaFoldDB" id="A0A1R1XPB8"/>